<keyword evidence="10 18" id="KW-0418">Kinase</keyword>
<keyword evidence="6" id="KW-0004">4Fe-4S</keyword>
<evidence type="ECO:0000259" key="17">
    <source>
        <dbReference type="PROSITE" id="PS50109"/>
    </source>
</evidence>
<dbReference type="Proteomes" id="UP001589718">
    <property type="component" value="Unassembled WGS sequence"/>
</dbReference>
<keyword evidence="8" id="KW-0808">Transferase</keyword>
<comment type="subcellular location">
    <subcellularLocation>
        <location evidence="3">Cytoplasm</location>
    </subcellularLocation>
</comment>
<dbReference type="PRINTS" id="PR00344">
    <property type="entry name" value="BCTRLSENSOR"/>
</dbReference>
<feature type="transmembrane region" description="Helical" evidence="16">
    <location>
        <begin position="80"/>
        <end position="99"/>
    </location>
</feature>
<dbReference type="PROSITE" id="PS50109">
    <property type="entry name" value="HIS_KIN"/>
    <property type="match status" value="1"/>
</dbReference>
<keyword evidence="16" id="KW-0812">Transmembrane</keyword>
<evidence type="ECO:0000256" key="10">
    <source>
        <dbReference type="ARBA" id="ARBA00022777"/>
    </source>
</evidence>
<evidence type="ECO:0000256" key="13">
    <source>
        <dbReference type="ARBA" id="ARBA00023014"/>
    </source>
</evidence>
<evidence type="ECO:0000256" key="2">
    <source>
        <dbReference type="ARBA" id="ARBA00001966"/>
    </source>
</evidence>
<dbReference type="Gene3D" id="1.20.5.1930">
    <property type="match status" value="1"/>
</dbReference>
<feature type="transmembrane region" description="Helical" evidence="16">
    <location>
        <begin position="20"/>
        <end position="40"/>
    </location>
</feature>
<dbReference type="InterPro" id="IPR050482">
    <property type="entry name" value="Sensor_HK_TwoCompSys"/>
</dbReference>
<sequence>MAPLPVPPAPLSLTPLTPVLRVLRLCLHALLAGLLALAAVKAVAAGGPHAYAVVAAAAVMAGVYAAGTLSPAVARAPRAAAWWLAVLGGSWLVLLALSPDGLWAAFPLYFLQLHLLPTRWGLSAVAGTAAAAIAGFVLHGQRVTPGTFIGPLLGGAVAVATVLGYQALYRESERRRELIDELLSTRAELAEAERAAGTLAERERLAREIHDTLAQGLSSIQLLLRAAERALPPGDPALAHIRRAREAAQDNLAEARRFVRALSPPDLEHGSLAAALERLCAPAPGGPAVQFGVSGTPVELPTPYEVALLRIAQSALANTVRHARADRAEITLSFMETSVALDIVDDGIGFDPGAADPGAVRRTPAADGSDGGFGLPAMRARARSLGGTLSVESAPGQGTAVAITLPLPVSPAPVGAAP</sequence>
<dbReference type="PANTHER" id="PTHR24421:SF62">
    <property type="entry name" value="SENSORY TRANSDUCTION HISTIDINE KINASE"/>
    <property type="match status" value="1"/>
</dbReference>
<dbReference type="EC" id="2.7.13.3" evidence="4"/>
<proteinExistence type="predicted"/>
<dbReference type="EMBL" id="JBHMCR010000002">
    <property type="protein sequence ID" value="MFB9519115.1"/>
    <property type="molecule type" value="Genomic_DNA"/>
</dbReference>
<dbReference type="InterPro" id="IPR036890">
    <property type="entry name" value="HATPase_C_sf"/>
</dbReference>
<feature type="transmembrane region" description="Helical" evidence="16">
    <location>
        <begin position="146"/>
        <end position="168"/>
    </location>
</feature>
<dbReference type="RefSeq" id="WP_345217956.1">
    <property type="nucleotide sequence ID" value="NZ_BAAAXE010000001.1"/>
</dbReference>
<keyword evidence="13" id="KW-0411">Iron-sulfur</keyword>
<dbReference type="Pfam" id="PF07730">
    <property type="entry name" value="HisKA_3"/>
    <property type="match status" value="1"/>
</dbReference>
<accession>A0ABV5P7D6</accession>
<keyword evidence="7" id="KW-0963">Cytoplasm</keyword>
<evidence type="ECO:0000256" key="9">
    <source>
        <dbReference type="ARBA" id="ARBA00022723"/>
    </source>
</evidence>
<feature type="domain" description="Histidine kinase" evidence="17">
    <location>
        <begin position="308"/>
        <end position="409"/>
    </location>
</feature>
<evidence type="ECO:0000256" key="6">
    <source>
        <dbReference type="ARBA" id="ARBA00022485"/>
    </source>
</evidence>
<keyword evidence="16" id="KW-1133">Transmembrane helix</keyword>
<evidence type="ECO:0000256" key="8">
    <source>
        <dbReference type="ARBA" id="ARBA00022679"/>
    </source>
</evidence>
<gene>
    <name evidence="18" type="ORF">ACFFTU_04005</name>
</gene>
<dbReference type="PIRSF" id="PIRSF037434">
    <property type="entry name" value="STHK_ChrS"/>
    <property type="match status" value="1"/>
</dbReference>
<keyword evidence="19" id="KW-1185">Reference proteome</keyword>
<dbReference type="SUPFAM" id="SSF55874">
    <property type="entry name" value="ATPase domain of HSP90 chaperone/DNA topoisomerase II/histidine kinase"/>
    <property type="match status" value="1"/>
</dbReference>
<feature type="transmembrane region" description="Helical" evidence="16">
    <location>
        <begin position="52"/>
        <end position="74"/>
    </location>
</feature>
<evidence type="ECO:0000256" key="16">
    <source>
        <dbReference type="SAM" id="Phobius"/>
    </source>
</evidence>
<evidence type="ECO:0000256" key="3">
    <source>
        <dbReference type="ARBA" id="ARBA00004496"/>
    </source>
</evidence>
<evidence type="ECO:0000256" key="1">
    <source>
        <dbReference type="ARBA" id="ARBA00000085"/>
    </source>
</evidence>
<dbReference type="InterPro" id="IPR017205">
    <property type="entry name" value="Sig_transdc_His_kinase_ChrS"/>
</dbReference>
<evidence type="ECO:0000256" key="15">
    <source>
        <dbReference type="ARBA" id="ARBA00030800"/>
    </source>
</evidence>
<comment type="caution">
    <text evidence="18">The sequence shown here is derived from an EMBL/GenBank/DDBJ whole genome shotgun (WGS) entry which is preliminary data.</text>
</comment>
<name>A0ABV5P7D6_STRCM</name>
<evidence type="ECO:0000313" key="18">
    <source>
        <dbReference type="EMBL" id="MFB9519115.1"/>
    </source>
</evidence>
<dbReference type="PANTHER" id="PTHR24421">
    <property type="entry name" value="NITRATE/NITRITE SENSOR PROTEIN NARX-RELATED"/>
    <property type="match status" value="1"/>
</dbReference>
<comment type="catalytic activity">
    <reaction evidence="1">
        <text>ATP + protein L-histidine = ADP + protein N-phospho-L-histidine.</text>
        <dbReference type="EC" id="2.7.13.3"/>
    </reaction>
</comment>
<evidence type="ECO:0000256" key="7">
    <source>
        <dbReference type="ARBA" id="ARBA00022490"/>
    </source>
</evidence>
<feature type="transmembrane region" description="Helical" evidence="16">
    <location>
        <begin position="120"/>
        <end position="140"/>
    </location>
</feature>
<reference evidence="18 19" key="1">
    <citation type="submission" date="2024-09" db="EMBL/GenBank/DDBJ databases">
        <authorList>
            <person name="Sun Q."/>
            <person name="Mori K."/>
        </authorList>
    </citation>
    <scope>NUCLEOTIDE SEQUENCE [LARGE SCALE GENOMIC DNA]</scope>
    <source>
        <strain evidence="18 19">JCM 4362</strain>
    </source>
</reference>
<dbReference type="InterPro" id="IPR011712">
    <property type="entry name" value="Sig_transdc_His_kin_sub3_dim/P"/>
</dbReference>
<evidence type="ECO:0000256" key="11">
    <source>
        <dbReference type="ARBA" id="ARBA00023004"/>
    </source>
</evidence>
<evidence type="ECO:0000256" key="5">
    <source>
        <dbReference type="ARBA" id="ARBA00017322"/>
    </source>
</evidence>
<keyword evidence="11" id="KW-0408">Iron</keyword>
<dbReference type="InterPro" id="IPR003594">
    <property type="entry name" value="HATPase_dom"/>
</dbReference>
<dbReference type="GO" id="GO:0016301">
    <property type="term" value="F:kinase activity"/>
    <property type="evidence" value="ECO:0007669"/>
    <property type="project" value="UniProtKB-KW"/>
</dbReference>
<dbReference type="InterPro" id="IPR005467">
    <property type="entry name" value="His_kinase_dom"/>
</dbReference>
<dbReference type="Gene3D" id="3.30.565.10">
    <property type="entry name" value="Histidine kinase-like ATPase, C-terminal domain"/>
    <property type="match status" value="1"/>
</dbReference>
<evidence type="ECO:0000313" key="19">
    <source>
        <dbReference type="Proteomes" id="UP001589718"/>
    </source>
</evidence>
<protein>
    <recommendedName>
        <fullName evidence="5">Oxygen sensor histidine kinase NreB</fullName>
        <ecNumber evidence="4">2.7.13.3</ecNumber>
    </recommendedName>
    <alternativeName>
        <fullName evidence="15">Nitrogen regulation protein B</fullName>
    </alternativeName>
</protein>
<comment type="cofactor">
    <cofactor evidence="2">
        <name>[4Fe-4S] cluster</name>
        <dbReference type="ChEBI" id="CHEBI:49883"/>
    </cofactor>
</comment>
<organism evidence="18 19">
    <name type="scientific">Streptomyces cremeus</name>
    <dbReference type="NCBI Taxonomy" id="66881"/>
    <lineage>
        <taxon>Bacteria</taxon>
        <taxon>Bacillati</taxon>
        <taxon>Actinomycetota</taxon>
        <taxon>Actinomycetes</taxon>
        <taxon>Kitasatosporales</taxon>
        <taxon>Streptomycetaceae</taxon>
        <taxon>Streptomyces</taxon>
    </lineage>
</organism>
<comment type="function">
    <text evidence="14">Member of the two-component regulatory system NreB/NreC involved in the control of dissimilatory nitrate/nitrite reduction in response to oxygen. NreB functions as a direct oxygen sensor histidine kinase which is autophosphorylated, in the absence of oxygen, probably at the conserved histidine residue, and transfers its phosphate group probably to a conserved aspartate residue of NreC. NreB/NreC activates the expression of the nitrate (narGHJI) and nitrite (nir) reductase operons, as well as the putative nitrate transporter gene narT.</text>
</comment>
<evidence type="ECO:0000256" key="14">
    <source>
        <dbReference type="ARBA" id="ARBA00024827"/>
    </source>
</evidence>
<evidence type="ECO:0000256" key="12">
    <source>
        <dbReference type="ARBA" id="ARBA00023012"/>
    </source>
</evidence>
<dbReference type="Pfam" id="PF02518">
    <property type="entry name" value="HATPase_c"/>
    <property type="match status" value="1"/>
</dbReference>
<dbReference type="InterPro" id="IPR004358">
    <property type="entry name" value="Sig_transdc_His_kin-like_C"/>
</dbReference>
<keyword evidence="12" id="KW-0902">Two-component regulatory system</keyword>
<keyword evidence="16" id="KW-0472">Membrane</keyword>
<keyword evidence="9" id="KW-0479">Metal-binding</keyword>
<evidence type="ECO:0000256" key="4">
    <source>
        <dbReference type="ARBA" id="ARBA00012438"/>
    </source>
</evidence>
<dbReference type="CDD" id="cd16917">
    <property type="entry name" value="HATPase_UhpB-NarQ-NarX-like"/>
    <property type="match status" value="1"/>
</dbReference>
<dbReference type="SMART" id="SM00387">
    <property type="entry name" value="HATPase_c"/>
    <property type="match status" value="1"/>
</dbReference>